<evidence type="ECO:0000313" key="6">
    <source>
        <dbReference type="Proteomes" id="UP001501920"/>
    </source>
</evidence>
<dbReference type="PANTHER" id="PTHR22012:SF2">
    <property type="entry name" value="FIBROUS SHEATH-INTERACTING PROTEIN 1"/>
    <property type="match status" value="1"/>
</dbReference>
<comment type="similarity">
    <text evidence="1">Belongs to the FSIP1 family.</text>
</comment>
<reference evidence="5" key="3">
    <citation type="submission" date="2025-09" db="UniProtKB">
        <authorList>
            <consortium name="Ensembl"/>
        </authorList>
    </citation>
    <scope>IDENTIFICATION</scope>
</reference>
<name>A0AAR2IUS3_PYGNA</name>
<keyword evidence="3" id="KW-0175">Coiled coil</keyword>
<organism evidence="5 6">
    <name type="scientific">Pygocentrus nattereri</name>
    <name type="common">Red-bellied piranha</name>
    <dbReference type="NCBI Taxonomy" id="42514"/>
    <lineage>
        <taxon>Eukaryota</taxon>
        <taxon>Metazoa</taxon>
        <taxon>Chordata</taxon>
        <taxon>Craniata</taxon>
        <taxon>Vertebrata</taxon>
        <taxon>Euteleostomi</taxon>
        <taxon>Actinopterygii</taxon>
        <taxon>Neopterygii</taxon>
        <taxon>Teleostei</taxon>
        <taxon>Ostariophysi</taxon>
        <taxon>Characiformes</taxon>
        <taxon>Characoidei</taxon>
        <taxon>Pygocentrus</taxon>
    </lineage>
</organism>
<reference evidence="5" key="2">
    <citation type="submission" date="2025-08" db="UniProtKB">
        <authorList>
            <consortium name="Ensembl"/>
        </authorList>
    </citation>
    <scope>IDENTIFICATION</scope>
</reference>
<feature type="region of interest" description="Disordered" evidence="4">
    <location>
        <begin position="122"/>
        <end position="152"/>
    </location>
</feature>
<protein>
    <recommendedName>
        <fullName evidence="2">Fibrous sheath-interacting protein 1</fullName>
    </recommendedName>
</protein>
<evidence type="ECO:0000256" key="2">
    <source>
        <dbReference type="ARBA" id="ARBA00019480"/>
    </source>
</evidence>
<evidence type="ECO:0000313" key="5">
    <source>
        <dbReference type="Ensembl" id="ENSPNAP00000041797.1"/>
    </source>
</evidence>
<reference evidence="5 6" key="1">
    <citation type="submission" date="2020-10" db="EMBL/GenBank/DDBJ databases">
        <title>Pygocentrus nattereri (red-bellied piranha) genome, fPygNat1, primary haplotype.</title>
        <authorList>
            <person name="Myers G."/>
            <person name="Meyer A."/>
            <person name="Karagic N."/>
            <person name="Pippel M."/>
            <person name="Winkler S."/>
            <person name="Tracey A."/>
            <person name="Wood J."/>
            <person name="Formenti G."/>
            <person name="Howe K."/>
            <person name="Fedrigo O."/>
            <person name="Jarvis E.D."/>
        </authorList>
    </citation>
    <scope>NUCLEOTIDE SEQUENCE [LARGE SCALE GENOMIC DNA]</scope>
</reference>
<dbReference type="GeneTree" id="ENSGT00390000013879"/>
<feature type="region of interest" description="Disordered" evidence="4">
    <location>
        <begin position="1"/>
        <end position="28"/>
    </location>
</feature>
<evidence type="ECO:0000256" key="1">
    <source>
        <dbReference type="ARBA" id="ARBA00010495"/>
    </source>
</evidence>
<dbReference type="InterPro" id="IPR026246">
    <property type="entry name" value="Fsip1"/>
</dbReference>
<accession>A0AAR2IUS3</accession>
<dbReference type="Proteomes" id="UP001501920">
    <property type="component" value="Chromosome 10"/>
</dbReference>
<keyword evidence="6" id="KW-1185">Reference proteome</keyword>
<evidence type="ECO:0000256" key="4">
    <source>
        <dbReference type="SAM" id="MobiDB-lite"/>
    </source>
</evidence>
<feature type="compositionally biased region" description="Basic and acidic residues" evidence="4">
    <location>
        <begin position="10"/>
        <end position="28"/>
    </location>
</feature>
<dbReference type="PANTHER" id="PTHR22012">
    <property type="entry name" value="FIBROUS SHEATH INTERACTING PROTEIN 1"/>
    <property type="match status" value="1"/>
</dbReference>
<proteinExistence type="inferred from homology"/>
<sequence length="269" mass="30315">MLCDCGSLDDISRPASSERKVSQDRPRSLEVLSPDVSDTQVVLASFYVSDEENEDPELLKAIRKMKRLDRILATKISNEKEVKKQGRELHQKLWQELEVILDANAENTRLFLALTSKVVVHTESSGSVEGGQEVRRDKQTDSRQTLNGKSKHRQDFVKKNIELAGGAGSLILMTQEEKERLDVLLKDLEEEEAHANVSLCTVPTTSGEGYTPQPHELDQLLHIDVRLQLLLPVENFLSLKSPYTDRSLTQVCAVVHSSEVCDFQEPFVH</sequence>
<dbReference type="Ensembl" id="ENSPNAT00000085198.1">
    <property type="protein sequence ID" value="ENSPNAP00000041797.1"/>
    <property type="gene ID" value="ENSPNAG00000020319.2"/>
</dbReference>
<evidence type="ECO:0000256" key="3">
    <source>
        <dbReference type="ARBA" id="ARBA00023054"/>
    </source>
</evidence>
<dbReference type="AlphaFoldDB" id="A0AAR2IUS3"/>
<feature type="compositionally biased region" description="Basic and acidic residues" evidence="4">
    <location>
        <begin position="132"/>
        <end position="141"/>
    </location>
</feature>
<dbReference type="Pfam" id="PF15554">
    <property type="entry name" value="FSIP1"/>
    <property type="match status" value="2"/>
</dbReference>